<organism evidence="1 2">
    <name type="scientific">Neorhodopirellula pilleata</name>
    <dbReference type="NCBI Taxonomy" id="2714738"/>
    <lineage>
        <taxon>Bacteria</taxon>
        <taxon>Pseudomonadati</taxon>
        <taxon>Planctomycetota</taxon>
        <taxon>Planctomycetia</taxon>
        <taxon>Pirellulales</taxon>
        <taxon>Pirellulaceae</taxon>
        <taxon>Neorhodopirellula</taxon>
    </lineage>
</organism>
<dbReference type="EMBL" id="SJPM01000011">
    <property type="protein sequence ID" value="TWT92556.1"/>
    <property type="molecule type" value="Genomic_DNA"/>
</dbReference>
<dbReference type="Proteomes" id="UP000316213">
    <property type="component" value="Unassembled WGS sequence"/>
</dbReference>
<proteinExistence type="predicted"/>
<accession>A0A5C5ZZI2</accession>
<comment type="caution">
    <text evidence="1">The sequence shown here is derived from an EMBL/GenBank/DDBJ whole genome shotgun (WGS) entry which is preliminary data.</text>
</comment>
<gene>
    <name evidence="1" type="ORF">Pla100_45740</name>
</gene>
<evidence type="ECO:0000313" key="2">
    <source>
        <dbReference type="Proteomes" id="UP000316213"/>
    </source>
</evidence>
<name>A0A5C5ZZI2_9BACT</name>
<evidence type="ECO:0000313" key="1">
    <source>
        <dbReference type="EMBL" id="TWT92556.1"/>
    </source>
</evidence>
<protein>
    <submittedName>
        <fullName evidence="1">Uncharacterized protein</fullName>
    </submittedName>
</protein>
<keyword evidence="2" id="KW-1185">Reference proteome</keyword>
<dbReference type="AlphaFoldDB" id="A0A5C5ZZI2"/>
<reference evidence="1 2" key="1">
    <citation type="submission" date="2019-02" db="EMBL/GenBank/DDBJ databases">
        <title>Deep-cultivation of Planctomycetes and their phenomic and genomic characterization uncovers novel biology.</title>
        <authorList>
            <person name="Wiegand S."/>
            <person name="Jogler M."/>
            <person name="Boedeker C."/>
            <person name="Pinto D."/>
            <person name="Vollmers J."/>
            <person name="Rivas-Marin E."/>
            <person name="Kohn T."/>
            <person name="Peeters S.H."/>
            <person name="Heuer A."/>
            <person name="Rast P."/>
            <person name="Oberbeckmann S."/>
            <person name="Bunk B."/>
            <person name="Jeske O."/>
            <person name="Meyerdierks A."/>
            <person name="Storesund J.E."/>
            <person name="Kallscheuer N."/>
            <person name="Luecker S."/>
            <person name="Lage O.M."/>
            <person name="Pohl T."/>
            <person name="Merkel B.J."/>
            <person name="Hornburger P."/>
            <person name="Mueller R.-W."/>
            <person name="Bruemmer F."/>
            <person name="Labrenz M."/>
            <person name="Spormann A.M."/>
            <person name="Op Den Camp H."/>
            <person name="Overmann J."/>
            <person name="Amann R."/>
            <person name="Jetten M.S.M."/>
            <person name="Mascher T."/>
            <person name="Medema M.H."/>
            <person name="Devos D.P."/>
            <person name="Kaster A.-K."/>
            <person name="Ovreas L."/>
            <person name="Rohde M."/>
            <person name="Galperin M.Y."/>
            <person name="Jogler C."/>
        </authorList>
    </citation>
    <scope>NUCLEOTIDE SEQUENCE [LARGE SCALE GENOMIC DNA]</scope>
    <source>
        <strain evidence="1 2">Pla100</strain>
    </source>
</reference>
<sequence>MNDLTFDHDRLDVYRLSIEYVLVSTGRMNESTSRD</sequence>